<dbReference type="Proteomes" id="UP000294513">
    <property type="component" value="Unassembled WGS sequence"/>
</dbReference>
<reference evidence="3 4" key="1">
    <citation type="submission" date="2019-03" db="EMBL/GenBank/DDBJ databases">
        <title>Draft genome sequences of novel Actinobacteria.</title>
        <authorList>
            <person name="Sahin N."/>
            <person name="Ay H."/>
            <person name="Saygin H."/>
        </authorList>
    </citation>
    <scope>NUCLEOTIDE SEQUENCE [LARGE SCALE GENOMIC DNA]</scope>
    <source>
        <strain evidence="3 4">H3C3</strain>
    </source>
</reference>
<proteinExistence type="predicted"/>
<name>A0A4R5A2P0_9ACTN</name>
<evidence type="ECO:0000256" key="1">
    <source>
        <dbReference type="SAM" id="MobiDB-lite"/>
    </source>
</evidence>
<gene>
    <name evidence="3" type="ORF">E1298_40740</name>
</gene>
<dbReference type="Pfam" id="PF13276">
    <property type="entry name" value="HTH_21"/>
    <property type="match status" value="1"/>
</dbReference>
<accession>A0A4R5A2P0</accession>
<evidence type="ECO:0000259" key="2">
    <source>
        <dbReference type="Pfam" id="PF13276"/>
    </source>
</evidence>
<dbReference type="EMBL" id="SMKU01000394">
    <property type="protein sequence ID" value="TDD66083.1"/>
    <property type="molecule type" value="Genomic_DNA"/>
</dbReference>
<evidence type="ECO:0000313" key="4">
    <source>
        <dbReference type="Proteomes" id="UP000294513"/>
    </source>
</evidence>
<feature type="region of interest" description="Disordered" evidence="1">
    <location>
        <begin position="91"/>
        <end position="113"/>
    </location>
</feature>
<dbReference type="PANTHER" id="PTHR46889">
    <property type="entry name" value="TRANSPOSASE INSF FOR INSERTION SEQUENCE IS3B-RELATED"/>
    <property type="match status" value="1"/>
</dbReference>
<feature type="compositionally biased region" description="Basic and acidic residues" evidence="1">
    <location>
        <begin position="149"/>
        <end position="166"/>
    </location>
</feature>
<sequence>MPRAACPVPREHGVKIAPSTYYAARTRPPSQRTVGDERLKTEIARIHAANHRVYGARKVWHHLRPDGHQVARCTVERLMRELGLQGVRRGRRVRTATPDDRHERAGDLPGRDFTAPAPNRRWVADVTQVAAFASIVYKELGRAPSTISREVRRNRDPRTRRSDRHGASPSLARDSEIRLQSVL</sequence>
<dbReference type="PANTHER" id="PTHR46889:SF4">
    <property type="entry name" value="TRANSPOSASE INSO FOR INSERTION SEQUENCE ELEMENT IS911B-RELATED"/>
    <property type="match status" value="1"/>
</dbReference>
<dbReference type="InterPro" id="IPR025948">
    <property type="entry name" value="HTH-like_dom"/>
</dbReference>
<dbReference type="AlphaFoldDB" id="A0A4R5A2P0"/>
<feature type="domain" description="HTH-like" evidence="2">
    <location>
        <begin position="36"/>
        <end position="92"/>
    </location>
</feature>
<feature type="compositionally biased region" description="Basic and acidic residues" evidence="1">
    <location>
        <begin position="97"/>
        <end position="110"/>
    </location>
</feature>
<organism evidence="3 4">
    <name type="scientific">Actinomadura rubrisoli</name>
    <dbReference type="NCBI Taxonomy" id="2530368"/>
    <lineage>
        <taxon>Bacteria</taxon>
        <taxon>Bacillati</taxon>
        <taxon>Actinomycetota</taxon>
        <taxon>Actinomycetes</taxon>
        <taxon>Streptosporangiales</taxon>
        <taxon>Thermomonosporaceae</taxon>
        <taxon>Actinomadura</taxon>
    </lineage>
</organism>
<dbReference type="InterPro" id="IPR050900">
    <property type="entry name" value="Transposase_IS3/IS150/IS904"/>
</dbReference>
<protein>
    <recommendedName>
        <fullName evidence="2">HTH-like domain-containing protein</fullName>
    </recommendedName>
</protein>
<evidence type="ECO:0000313" key="3">
    <source>
        <dbReference type="EMBL" id="TDD66083.1"/>
    </source>
</evidence>
<feature type="region of interest" description="Disordered" evidence="1">
    <location>
        <begin position="148"/>
        <end position="183"/>
    </location>
</feature>
<keyword evidence="4" id="KW-1185">Reference proteome</keyword>
<comment type="caution">
    <text evidence="3">The sequence shown here is derived from an EMBL/GenBank/DDBJ whole genome shotgun (WGS) entry which is preliminary data.</text>
</comment>
<dbReference type="OrthoDB" id="3254719at2"/>